<evidence type="ECO:0000256" key="1">
    <source>
        <dbReference type="ARBA" id="ARBA00022833"/>
    </source>
</evidence>
<feature type="transmembrane region" description="Helical" evidence="2">
    <location>
        <begin position="436"/>
        <end position="456"/>
    </location>
</feature>
<dbReference type="Pfam" id="PF02585">
    <property type="entry name" value="PIG-L"/>
    <property type="match status" value="1"/>
</dbReference>
<gene>
    <name evidence="3" type="ORF">CJ199_01195</name>
</gene>
<accession>A0A2N6VPH9</accession>
<reference evidence="3 4" key="1">
    <citation type="submission" date="2017-09" db="EMBL/GenBank/DDBJ databases">
        <title>Bacterial strain isolated from the female urinary microbiota.</title>
        <authorList>
            <person name="Thomas-White K."/>
            <person name="Kumar N."/>
            <person name="Forster S."/>
            <person name="Putonti C."/>
            <person name="Lawley T."/>
            <person name="Wolfe A.J."/>
        </authorList>
    </citation>
    <scope>NUCLEOTIDE SEQUENCE [LARGE SCALE GENOMIC DNA]</scope>
    <source>
        <strain evidence="3 4">UMB1301</strain>
    </source>
</reference>
<dbReference type="InterPro" id="IPR003737">
    <property type="entry name" value="GlcNAc_PI_deacetylase-related"/>
</dbReference>
<dbReference type="EMBL" id="PNHK01000001">
    <property type="protein sequence ID" value="PMD06045.1"/>
    <property type="molecule type" value="Genomic_DNA"/>
</dbReference>
<feature type="transmembrane region" description="Helical" evidence="2">
    <location>
        <begin position="372"/>
        <end position="392"/>
    </location>
</feature>
<dbReference type="GO" id="GO:0016811">
    <property type="term" value="F:hydrolase activity, acting on carbon-nitrogen (but not peptide) bonds, in linear amides"/>
    <property type="evidence" value="ECO:0007669"/>
    <property type="project" value="TreeGrafter"/>
</dbReference>
<dbReference type="PANTHER" id="PTHR12993">
    <property type="entry name" value="N-ACETYLGLUCOSAMINYL-PHOSPHATIDYLINOSITOL DE-N-ACETYLASE-RELATED"/>
    <property type="match status" value="1"/>
</dbReference>
<keyword evidence="1" id="KW-0862">Zinc</keyword>
<organism evidence="3 4">
    <name type="scientific">Brevibacterium paucivorans</name>
    <dbReference type="NCBI Taxonomy" id="170994"/>
    <lineage>
        <taxon>Bacteria</taxon>
        <taxon>Bacillati</taxon>
        <taxon>Actinomycetota</taxon>
        <taxon>Actinomycetes</taxon>
        <taxon>Micrococcales</taxon>
        <taxon>Brevibacteriaceae</taxon>
        <taxon>Brevibacterium</taxon>
    </lineage>
</organism>
<protein>
    <recommendedName>
        <fullName evidence="5">Mycothiol biosynthesis protein</fullName>
    </recommendedName>
</protein>
<dbReference type="InterPro" id="IPR024078">
    <property type="entry name" value="LmbE-like_dom_sf"/>
</dbReference>
<evidence type="ECO:0000313" key="4">
    <source>
        <dbReference type="Proteomes" id="UP000235598"/>
    </source>
</evidence>
<dbReference type="RefSeq" id="WP_102237701.1">
    <property type="nucleotide sequence ID" value="NZ_PNHK01000001.1"/>
</dbReference>
<keyword evidence="2" id="KW-0812">Transmembrane</keyword>
<sequence>MTTVLFIHAHPDDESIMTGGTMASLAARGASVVLLTATRGEGGEVIGETHAHLFGDRPGLAEHREHELAEATSALGVSDSYFLGEERTVAGTGLPPRRFEDSGMEWGADGHAVAPAHMPPEALCSATVAEVADYVGAAIRAVRPDLVVTYGPGGGYGHPDHVRCHEATHEALRRLGAGAPPVVHTEVPAQVSADAFDPQAPGFDLTGFSAATKVPSVASAYPVAVEQDVSEFLGAKAMAMAAHATQITVAGEFFALSNDVGQKILDTEHFTVPDYAGPVVHDLLEYAQEHRREIPAESGSAEVAATHGGISGAHEGASAGTSQEVPEDSGRKSVGRWVADTLHTVLVAVLVCVLGTLQHLNASALNLNGQAVIVPWGLALAVAMLIASTWHVAVSHRSTLLVVVHGVVISIGSFILGQRGFLPGQDLLITNFYRSVVWLFAPMVIAGIMAFTLPSLKSQPPVVRKEKNETGS</sequence>
<dbReference type="SUPFAM" id="SSF102588">
    <property type="entry name" value="LmbE-like"/>
    <property type="match status" value="1"/>
</dbReference>
<name>A0A2N6VPH9_9MICO</name>
<feature type="transmembrane region" description="Helical" evidence="2">
    <location>
        <begin position="399"/>
        <end position="416"/>
    </location>
</feature>
<proteinExistence type="predicted"/>
<dbReference type="PANTHER" id="PTHR12993:SF26">
    <property type="entry name" value="1D-MYO-INOSITOL 2-ACETAMIDO-2-DEOXY-ALPHA-D-GLUCOPYRANOSIDE DEACETYLASE"/>
    <property type="match status" value="1"/>
</dbReference>
<comment type="caution">
    <text evidence="3">The sequence shown here is derived from an EMBL/GenBank/DDBJ whole genome shotgun (WGS) entry which is preliminary data.</text>
</comment>
<keyword evidence="2" id="KW-0472">Membrane</keyword>
<dbReference type="AlphaFoldDB" id="A0A2N6VPH9"/>
<dbReference type="GO" id="GO:0016137">
    <property type="term" value="P:glycoside metabolic process"/>
    <property type="evidence" value="ECO:0007669"/>
    <property type="project" value="UniProtKB-ARBA"/>
</dbReference>
<keyword evidence="2" id="KW-1133">Transmembrane helix</keyword>
<dbReference type="Gene3D" id="3.40.50.10320">
    <property type="entry name" value="LmbE-like"/>
    <property type="match status" value="1"/>
</dbReference>
<dbReference type="OrthoDB" id="3514174at2"/>
<evidence type="ECO:0008006" key="5">
    <source>
        <dbReference type="Google" id="ProtNLM"/>
    </source>
</evidence>
<dbReference type="Proteomes" id="UP000235598">
    <property type="component" value="Unassembled WGS sequence"/>
</dbReference>
<evidence type="ECO:0000313" key="3">
    <source>
        <dbReference type="EMBL" id="PMD06045.1"/>
    </source>
</evidence>
<evidence type="ECO:0000256" key="2">
    <source>
        <dbReference type="SAM" id="Phobius"/>
    </source>
</evidence>